<accession>A0A0F9KLP9</accession>
<comment type="caution">
    <text evidence="2">The sequence shown here is derived from an EMBL/GenBank/DDBJ whole genome shotgun (WGS) entry which is preliminary data.</text>
</comment>
<evidence type="ECO:0000259" key="1">
    <source>
        <dbReference type="Pfam" id="PF01464"/>
    </source>
</evidence>
<proteinExistence type="predicted"/>
<dbReference type="CDD" id="cd00254">
    <property type="entry name" value="LT-like"/>
    <property type="match status" value="1"/>
</dbReference>
<dbReference type="EMBL" id="LAZR01007798">
    <property type="protein sequence ID" value="KKM82863.1"/>
    <property type="molecule type" value="Genomic_DNA"/>
</dbReference>
<dbReference type="InterPro" id="IPR023346">
    <property type="entry name" value="Lysozyme-like_dom_sf"/>
</dbReference>
<protein>
    <recommendedName>
        <fullName evidence="1">Transglycosylase SLT domain-containing protein</fullName>
    </recommendedName>
</protein>
<reference evidence="2" key="1">
    <citation type="journal article" date="2015" name="Nature">
        <title>Complex archaea that bridge the gap between prokaryotes and eukaryotes.</title>
        <authorList>
            <person name="Spang A."/>
            <person name="Saw J.H."/>
            <person name="Jorgensen S.L."/>
            <person name="Zaremba-Niedzwiedzka K."/>
            <person name="Martijn J."/>
            <person name="Lind A.E."/>
            <person name="van Eijk R."/>
            <person name="Schleper C."/>
            <person name="Guy L."/>
            <person name="Ettema T.J."/>
        </authorList>
    </citation>
    <scope>NUCLEOTIDE SEQUENCE</scope>
</reference>
<organism evidence="2">
    <name type="scientific">marine sediment metagenome</name>
    <dbReference type="NCBI Taxonomy" id="412755"/>
    <lineage>
        <taxon>unclassified sequences</taxon>
        <taxon>metagenomes</taxon>
        <taxon>ecological metagenomes</taxon>
    </lineage>
</organism>
<dbReference type="Gene3D" id="1.10.530.10">
    <property type="match status" value="1"/>
</dbReference>
<name>A0A0F9KLP9_9ZZZZ</name>
<dbReference type="SUPFAM" id="SSF53955">
    <property type="entry name" value="Lysozyme-like"/>
    <property type="match status" value="1"/>
</dbReference>
<gene>
    <name evidence="2" type="ORF">LCGC14_1315170</name>
</gene>
<dbReference type="InterPro" id="IPR008258">
    <property type="entry name" value="Transglycosylase_SLT_dom_1"/>
</dbReference>
<dbReference type="Pfam" id="PF01464">
    <property type="entry name" value="SLT"/>
    <property type="match status" value="1"/>
</dbReference>
<sequence>MKLHELHEEELDEGIKSTMAAGALATALAVPGVMSADREPIHSVTPRDKTEITTTAPEIGRAELARTIAKKYRVSRKLIQQVVELAYKYEDPTFPKAADILAIVGVESSFNPESRSRLRHDPAIGLMQVRPGIWNINAAELRSIESNIKHGANILRHYYKKLGSAEAAVQAYNLGLTRFRKGGRNKRYVAKYRLELAYNKLSD</sequence>
<feature type="domain" description="Transglycosylase SLT" evidence="1">
    <location>
        <begin position="100"/>
        <end position="189"/>
    </location>
</feature>
<evidence type="ECO:0000313" key="2">
    <source>
        <dbReference type="EMBL" id="KKM82863.1"/>
    </source>
</evidence>
<dbReference type="AlphaFoldDB" id="A0A0F9KLP9"/>